<dbReference type="eggNOG" id="COG1942">
    <property type="taxonomic scope" value="Bacteria"/>
</dbReference>
<dbReference type="Proteomes" id="UP000027931">
    <property type="component" value="Unassembled WGS sequence"/>
</dbReference>
<sequence length="61" mass="6870">MPFVHIEMVEGRTVEQKRELAKRVTEAVSEIAGVPAERVHVIFQDMKKEDYASGGTLVLDK</sequence>
<proteinExistence type="inferred from homology"/>
<dbReference type="RefSeq" id="WP_038083262.1">
    <property type="nucleotide sequence ID" value="NZ_JMIR01000001.1"/>
</dbReference>
<dbReference type="InterPro" id="IPR018191">
    <property type="entry name" value="4-OT"/>
</dbReference>
<dbReference type="Gene3D" id="3.30.429.10">
    <property type="entry name" value="Macrophage Migration Inhibitory Factor"/>
    <property type="match status" value="1"/>
</dbReference>
<evidence type="ECO:0000256" key="1">
    <source>
        <dbReference type="ARBA" id="ARBA00006723"/>
    </source>
</evidence>
<dbReference type="NCBIfam" id="NF001966">
    <property type="entry name" value="PRK00745.1"/>
    <property type="match status" value="1"/>
</dbReference>
<dbReference type="NCBIfam" id="NF002571">
    <property type="entry name" value="PRK02220.1"/>
    <property type="match status" value="1"/>
</dbReference>
<dbReference type="EC" id="5.3.2.-" evidence="4"/>
<keyword evidence="7" id="KW-1185">Reference proteome</keyword>
<keyword evidence="2 4" id="KW-0413">Isomerase</keyword>
<dbReference type="InterPro" id="IPR004370">
    <property type="entry name" value="4-OT-like_dom"/>
</dbReference>
<dbReference type="GO" id="GO:0016853">
    <property type="term" value="F:isomerase activity"/>
    <property type="evidence" value="ECO:0007669"/>
    <property type="project" value="UniProtKB-UniRule"/>
</dbReference>
<gene>
    <name evidence="6" type="ORF">EL26_00490</name>
</gene>
<dbReference type="Pfam" id="PF01361">
    <property type="entry name" value="Tautomerase"/>
    <property type="match status" value="1"/>
</dbReference>
<dbReference type="AlphaFoldDB" id="A0A074LVN2"/>
<dbReference type="PANTHER" id="PTHR35530">
    <property type="entry name" value="TAUTOMERASE-RELATED"/>
    <property type="match status" value="1"/>
</dbReference>
<feature type="domain" description="4-oxalocrotonate tautomerase-like" evidence="5">
    <location>
        <begin position="2"/>
        <end position="58"/>
    </location>
</feature>
<accession>A0A074LVN2</accession>
<evidence type="ECO:0000256" key="4">
    <source>
        <dbReference type="RuleBase" id="RU362032"/>
    </source>
</evidence>
<evidence type="ECO:0000256" key="3">
    <source>
        <dbReference type="PIRSR" id="PIRSR618191-1"/>
    </source>
</evidence>
<dbReference type="SUPFAM" id="SSF55331">
    <property type="entry name" value="Tautomerase/MIF"/>
    <property type="match status" value="1"/>
</dbReference>
<dbReference type="OrthoDB" id="9804765at2"/>
<evidence type="ECO:0000313" key="6">
    <source>
        <dbReference type="EMBL" id="KEO85074.1"/>
    </source>
</evidence>
<feature type="active site" description="Proton acceptor; via imino nitrogen" evidence="3">
    <location>
        <position position="2"/>
    </location>
</feature>
<dbReference type="InterPro" id="IPR014347">
    <property type="entry name" value="Tautomerase/MIF_sf"/>
</dbReference>
<comment type="similarity">
    <text evidence="1 4">Belongs to the 4-oxalocrotonate tautomerase family.</text>
</comment>
<protein>
    <recommendedName>
        <fullName evidence="4">Tautomerase</fullName>
        <ecNumber evidence="4">5.3.2.-</ecNumber>
    </recommendedName>
</protein>
<organism evidence="6 7">
    <name type="scientific">Tumebacillus flagellatus</name>
    <dbReference type="NCBI Taxonomy" id="1157490"/>
    <lineage>
        <taxon>Bacteria</taxon>
        <taxon>Bacillati</taxon>
        <taxon>Bacillota</taxon>
        <taxon>Bacilli</taxon>
        <taxon>Bacillales</taxon>
        <taxon>Alicyclobacillaceae</taxon>
        <taxon>Tumebacillus</taxon>
    </lineage>
</organism>
<evidence type="ECO:0000313" key="7">
    <source>
        <dbReference type="Proteomes" id="UP000027931"/>
    </source>
</evidence>
<reference evidence="6 7" key="1">
    <citation type="journal article" date="2013" name="Int. J. Syst. Evol. Microbiol.">
        <title>Tumebacillus flagellatus sp. nov., an alpha-amylase/pullulanase-producing bacterium isolated from cassava wastewater.</title>
        <authorList>
            <person name="Wang Q."/>
            <person name="Xie N."/>
            <person name="Qin Y."/>
            <person name="Shen N."/>
            <person name="Zhu J."/>
            <person name="Mi H."/>
            <person name="Huang R."/>
        </authorList>
    </citation>
    <scope>NUCLEOTIDE SEQUENCE [LARGE SCALE GENOMIC DNA]</scope>
    <source>
        <strain evidence="6 7">GST4</strain>
    </source>
</reference>
<comment type="caution">
    <text evidence="6">The sequence shown here is derived from an EMBL/GenBank/DDBJ whole genome shotgun (WGS) entry which is preliminary data.</text>
</comment>
<dbReference type="EMBL" id="JMIR01000001">
    <property type="protein sequence ID" value="KEO85074.1"/>
    <property type="molecule type" value="Genomic_DNA"/>
</dbReference>
<name>A0A074LVN2_9BACL</name>
<evidence type="ECO:0000259" key="5">
    <source>
        <dbReference type="Pfam" id="PF01361"/>
    </source>
</evidence>
<dbReference type="PANTHER" id="PTHR35530:SF1">
    <property type="entry name" value="2-HYDROXYMUCONATE TAUTOMERASE"/>
    <property type="match status" value="1"/>
</dbReference>
<dbReference type="NCBIfam" id="TIGR00013">
    <property type="entry name" value="taut"/>
    <property type="match status" value="1"/>
</dbReference>
<evidence type="ECO:0000256" key="2">
    <source>
        <dbReference type="ARBA" id="ARBA00023235"/>
    </source>
</evidence>